<comment type="caution">
    <text evidence="1">The sequence shown here is derived from an EMBL/GenBank/DDBJ whole genome shotgun (WGS) entry which is preliminary data.</text>
</comment>
<protein>
    <submittedName>
        <fullName evidence="1">Uncharacterized protein</fullName>
    </submittedName>
</protein>
<sequence>MENQSEQKVLSPEEMEKIPGVEGESVDLWEYDKKEVELKKVEVIQVPSKYTPLIEDSEEHQPQWVLKVGSEVVATLGEGEDKIEFRASQLFNLIQDKEGNLTGFPRGKGSNLMKFLKDSKIEVEEDTNLNQVVKLIKGKKALVKAYDKGEGDNKRTYLKFRY</sequence>
<accession>X0ZKD4</accession>
<reference evidence="1" key="1">
    <citation type="journal article" date="2014" name="Front. Microbiol.">
        <title>High frequency of phylogenetically diverse reductive dehalogenase-homologous genes in deep subseafloor sedimentary metagenomes.</title>
        <authorList>
            <person name="Kawai M."/>
            <person name="Futagami T."/>
            <person name="Toyoda A."/>
            <person name="Takaki Y."/>
            <person name="Nishi S."/>
            <person name="Hori S."/>
            <person name="Arai W."/>
            <person name="Tsubouchi T."/>
            <person name="Morono Y."/>
            <person name="Uchiyama I."/>
            <person name="Ito T."/>
            <person name="Fujiyama A."/>
            <person name="Inagaki F."/>
            <person name="Takami H."/>
        </authorList>
    </citation>
    <scope>NUCLEOTIDE SEQUENCE</scope>
    <source>
        <strain evidence="1">Expedition CK06-06</strain>
    </source>
</reference>
<name>X0ZKD4_9ZZZZ</name>
<dbReference type="AlphaFoldDB" id="X0ZKD4"/>
<gene>
    <name evidence="1" type="ORF">S01H4_05225</name>
</gene>
<dbReference type="EMBL" id="BART01001491">
    <property type="protein sequence ID" value="GAG69879.1"/>
    <property type="molecule type" value="Genomic_DNA"/>
</dbReference>
<organism evidence="1">
    <name type="scientific">marine sediment metagenome</name>
    <dbReference type="NCBI Taxonomy" id="412755"/>
    <lineage>
        <taxon>unclassified sequences</taxon>
        <taxon>metagenomes</taxon>
        <taxon>ecological metagenomes</taxon>
    </lineage>
</organism>
<evidence type="ECO:0000313" key="1">
    <source>
        <dbReference type="EMBL" id="GAG69879.1"/>
    </source>
</evidence>
<proteinExistence type="predicted"/>